<sequence length="455" mass="51898">MEEDRVRFICKRTVVSTKSVEQGQLYRFSVFDHVMEPNHIRLVYYFRSSKTREPGEITKKLRESLAYTLNCYPIITGRLVKDIDGMDEKDDLNRQWKVKSNDGGMRMVEARATGTVEEWLRSVNREEELKLVHWEDMYHLPYYWSTFYVQVTEFDSGGLAIGLSCSHLLADSVCAMMFFRAWADLTLTRNMMAPPLFHSLPPRRFANHGMISNNQLLSHYIKSCALNAPPSNLTEDSIVTVTLLFPDPMVRAGESEPGLSTFEILAGLFWVCVSRAKGKTNEFVDMSLCVDVRKLLRLDQSYFGNCMVYHKVQYSKPFKTKDSLLLSHAAQDIHNATKRLDYDTVMDLIEWLSSNSNPISNGSDLVCTNLEDMGNSRPMMFEKDLILSHVSCYVEGPVAGGGQVIVLPSPSCEEPTSRVVMISLPRREMVKVVEDELLLSFSPVLLMDYTKQKNV</sequence>
<evidence type="ECO:0008006" key="4">
    <source>
        <dbReference type="Google" id="ProtNLM"/>
    </source>
</evidence>
<comment type="similarity">
    <text evidence="1">Belongs to the plant acyltransferase family.</text>
</comment>
<dbReference type="PANTHER" id="PTHR31642:SF26">
    <property type="entry name" value="HXXXD-TYPE ACYL-TRANSFERASE FAMILY PROTEIN"/>
    <property type="match status" value="1"/>
</dbReference>
<evidence type="ECO:0000313" key="2">
    <source>
        <dbReference type="EMBL" id="CAA7025444.1"/>
    </source>
</evidence>
<dbReference type="OrthoDB" id="671439at2759"/>
<dbReference type="Pfam" id="PF02458">
    <property type="entry name" value="Transferase"/>
    <property type="match status" value="1"/>
</dbReference>
<dbReference type="AlphaFoldDB" id="A0A6D2IB23"/>
<dbReference type="PANTHER" id="PTHR31642">
    <property type="entry name" value="TRICHOTHECENE 3-O-ACETYLTRANSFERASE"/>
    <property type="match status" value="1"/>
</dbReference>
<dbReference type="Proteomes" id="UP000467841">
    <property type="component" value="Unassembled WGS sequence"/>
</dbReference>
<reference evidence="2" key="1">
    <citation type="submission" date="2020-01" db="EMBL/GenBank/DDBJ databases">
        <authorList>
            <person name="Mishra B."/>
        </authorList>
    </citation>
    <scope>NUCLEOTIDE SEQUENCE [LARGE SCALE GENOMIC DNA]</scope>
</reference>
<name>A0A6D2IB23_9BRAS</name>
<accession>A0A6D2IB23</accession>
<dbReference type="EMBL" id="CACVBM020000999">
    <property type="protein sequence ID" value="CAA7025444.1"/>
    <property type="molecule type" value="Genomic_DNA"/>
</dbReference>
<dbReference type="GO" id="GO:0016747">
    <property type="term" value="F:acyltransferase activity, transferring groups other than amino-acyl groups"/>
    <property type="evidence" value="ECO:0007669"/>
    <property type="project" value="TreeGrafter"/>
</dbReference>
<protein>
    <recommendedName>
        <fullName evidence="4">Protein ECERIFERUM 26-like</fullName>
    </recommendedName>
</protein>
<organism evidence="2 3">
    <name type="scientific">Microthlaspi erraticum</name>
    <dbReference type="NCBI Taxonomy" id="1685480"/>
    <lineage>
        <taxon>Eukaryota</taxon>
        <taxon>Viridiplantae</taxon>
        <taxon>Streptophyta</taxon>
        <taxon>Embryophyta</taxon>
        <taxon>Tracheophyta</taxon>
        <taxon>Spermatophyta</taxon>
        <taxon>Magnoliopsida</taxon>
        <taxon>eudicotyledons</taxon>
        <taxon>Gunneridae</taxon>
        <taxon>Pentapetalae</taxon>
        <taxon>rosids</taxon>
        <taxon>malvids</taxon>
        <taxon>Brassicales</taxon>
        <taxon>Brassicaceae</taxon>
        <taxon>Coluteocarpeae</taxon>
        <taxon>Microthlaspi</taxon>
    </lineage>
</organism>
<dbReference type="InterPro" id="IPR050317">
    <property type="entry name" value="Plant_Fungal_Acyltransferase"/>
</dbReference>
<keyword evidence="3" id="KW-1185">Reference proteome</keyword>
<evidence type="ECO:0000256" key="1">
    <source>
        <dbReference type="ARBA" id="ARBA00009861"/>
    </source>
</evidence>
<gene>
    <name evidence="2" type="ORF">MERR_LOCUS12679</name>
</gene>
<proteinExistence type="inferred from homology"/>
<dbReference type="Gene3D" id="3.30.559.10">
    <property type="entry name" value="Chloramphenicol acetyltransferase-like domain"/>
    <property type="match status" value="2"/>
</dbReference>
<comment type="caution">
    <text evidence="2">The sequence shown here is derived from an EMBL/GenBank/DDBJ whole genome shotgun (WGS) entry which is preliminary data.</text>
</comment>
<evidence type="ECO:0000313" key="3">
    <source>
        <dbReference type="Proteomes" id="UP000467841"/>
    </source>
</evidence>
<dbReference type="InterPro" id="IPR023213">
    <property type="entry name" value="CAT-like_dom_sf"/>
</dbReference>